<dbReference type="Proteomes" id="UP001295684">
    <property type="component" value="Unassembled WGS sequence"/>
</dbReference>
<evidence type="ECO:0000256" key="1">
    <source>
        <dbReference type="SAM" id="Coils"/>
    </source>
</evidence>
<accession>A0AAD1UUU8</accession>
<dbReference type="AlphaFoldDB" id="A0AAD1UUU8"/>
<keyword evidence="1" id="KW-0175">Coiled coil</keyword>
<name>A0AAD1UUU8_EUPCR</name>
<feature type="coiled-coil region" evidence="1">
    <location>
        <begin position="185"/>
        <end position="212"/>
    </location>
</feature>
<organism evidence="3 4">
    <name type="scientific">Euplotes crassus</name>
    <dbReference type="NCBI Taxonomy" id="5936"/>
    <lineage>
        <taxon>Eukaryota</taxon>
        <taxon>Sar</taxon>
        <taxon>Alveolata</taxon>
        <taxon>Ciliophora</taxon>
        <taxon>Intramacronucleata</taxon>
        <taxon>Spirotrichea</taxon>
        <taxon>Hypotrichia</taxon>
        <taxon>Euplotida</taxon>
        <taxon>Euplotidae</taxon>
        <taxon>Moneuplotes</taxon>
    </lineage>
</organism>
<proteinExistence type="predicted"/>
<dbReference type="PANTHER" id="PTHR37473:SF1">
    <property type="entry name" value="EF-HAND DOMAIN-CONTAINING PROTEIN"/>
    <property type="match status" value="1"/>
</dbReference>
<dbReference type="PANTHER" id="PTHR37473">
    <property type="entry name" value="EF-HAND DOMAIN-CONTAINING PROTEIN"/>
    <property type="match status" value="1"/>
</dbReference>
<protein>
    <submittedName>
        <fullName evidence="3">Uncharacterized protein</fullName>
    </submittedName>
</protein>
<feature type="compositionally biased region" description="Polar residues" evidence="2">
    <location>
        <begin position="22"/>
        <end position="50"/>
    </location>
</feature>
<sequence length="393" mass="46180">MSNKEVSETPQQSNPTSPPYKSPSSEANSRRNSQTTSMPSAQAQIPASNRTKLKRIKRRPKNDHTYTHIGIKTAIKKQGKHSPTNSSLNSTLSYFPSLKLHQKRMNNSPLKNSNATQRSVIESSANVFSNDISPSTEVGTASSFMRRDARSLPHGRAGGINPEKDRLGREKLNKYHNRKHTDYQLNLLKNRIHRLEHEESKAQKKIMATQRLADKFMEARFKYDVDQSIKQDYRYRTHRDLEEKRNRLNQERRDSYERKKQIRMNCIENKLKEGLQVKQTLYRGFYNRDVRLGEEMNLKLAKIRQIKNGHNSHTNNKIEHHNQLCNENKRRVDKIIKKDEKRAKANISKMKFLEKKEQDIIERLRETQTLQQKTLSDFENMILSKQNRSKYIK</sequence>
<feature type="region of interest" description="Disordered" evidence="2">
    <location>
        <begin position="1"/>
        <end position="68"/>
    </location>
</feature>
<evidence type="ECO:0000256" key="2">
    <source>
        <dbReference type="SAM" id="MobiDB-lite"/>
    </source>
</evidence>
<feature type="compositionally biased region" description="Basic residues" evidence="2">
    <location>
        <begin position="51"/>
        <end position="61"/>
    </location>
</feature>
<evidence type="ECO:0000313" key="4">
    <source>
        <dbReference type="Proteomes" id="UP001295684"/>
    </source>
</evidence>
<feature type="compositionally biased region" description="Polar residues" evidence="2">
    <location>
        <begin position="1"/>
        <end position="15"/>
    </location>
</feature>
<keyword evidence="4" id="KW-1185">Reference proteome</keyword>
<evidence type="ECO:0000313" key="3">
    <source>
        <dbReference type="EMBL" id="CAI2372559.1"/>
    </source>
</evidence>
<dbReference type="EMBL" id="CAMPGE010013850">
    <property type="protein sequence ID" value="CAI2372559.1"/>
    <property type="molecule type" value="Genomic_DNA"/>
</dbReference>
<gene>
    <name evidence="3" type="ORF">ECRASSUSDP1_LOCUS13890</name>
</gene>
<reference evidence="3" key="1">
    <citation type="submission" date="2023-07" db="EMBL/GenBank/DDBJ databases">
        <authorList>
            <consortium name="AG Swart"/>
            <person name="Singh M."/>
            <person name="Singh A."/>
            <person name="Seah K."/>
            <person name="Emmerich C."/>
        </authorList>
    </citation>
    <scope>NUCLEOTIDE SEQUENCE</scope>
    <source>
        <strain evidence="3">DP1</strain>
    </source>
</reference>
<comment type="caution">
    <text evidence="3">The sequence shown here is derived from an EMBL/GenBank/DDBJ whole genome shotgun (WGS) entry which is preliminary data.</text>
</comment>